<evidence type="ECO:0000259" key="9">
    <source>
        <dbReference type="Pfam" id="PF02687"/>
    </source>
</evidence>
<evidence type="ECO:0000256" key="4">
    <source>
        <dbReference type="ARBA" id="ARBA00022475"/>
    </source>
</evidence>
<evidence type="ECO:0000256" key="3">
    <source>
        <dbReference type="ARBA" id="ARBA00022448"/>
    </source>
</evidence>
<evidence type="ECO:0000313" key="11">
    <source>
        <dbReference type="EMBL" id="RST63005.1"/>
    </source>
</evidence>
<dbReference type="PANTHER" id="PTHR30489:SF0">
    <property type="entry name" value="LIPOPROTEIN-RELEASING SYSTEM TRANSMEMBRANE PROTEIN LOLE"/>
    <property type="match status" value="1"/>
</dbReference>
<evidence type="ECO:0000313" key="12">
    <source>
        <dbReference type="Proteomes" id="UP000279470"/>
    </source>
</evidence>
<keyword evidence="6 8" id="KW-1133">Transmembrane helix</keyword>
<dbReference type="NCBIfam" id="TIGR02212">
    <property type="entry name" value="lolCE"/>
    <property type="match status" value="1"/>
</dbReference>
<dbReference type="EMBL" id="RXFM01000089">
    <property type="protein sequence ID" value="RST63005.1"/>
    <property type="molecule type" value="Genomic_DNA"/>
</dbReference>
<dbReference type="GO" id="GO:0098797">
    <property type="term" value="C:plasma membrane protein complex"/>
    <property type="evidence" value="ECO:0007669"/>
    <property type="project" value="TreeGrafter"/>
</dbReference>
<keyword evidence="11" id="KW-0449">Lipoprotein</keyword>
<feature type="domain" description="ABC3 transporter permease C-terminal" evidence="9">
    <location>
        <begin position="273"/>
        <end position="404"/>
    </location>
</feature>
<keyword evidence="4" id="KW-1003">Cell membrane</keyword>
<evidence type="ECO:0000256" key="1">
    <source>
        <dbReference type="ARBA" id="ARBA00004651"/>
    </source>
</evidence>
<dbReference type="AlphaFoldDB" id="A0A429XEX8"/>
<comment type="similarity">
    <text evidence="2">Belongs to the ABC-4 integral membrane protein family. LolC/E subfamily.</text>
</comment>
<dbReference type="InterPro" id="IPR025857">
    <property type="entry name" value="MacB_PCD"/>
</dbReference>
<sequence length="413" mass="46135">MIKNFEWKIAKKYVGYNNHFISLVSYLATIGIALGVMILIIVMSVMNGYEVELIKKILGINGHISISAYNGKITNYIDYIDKIKANQNVKFVAPVVTGQALAEGKDNSTGVLVRGMDFKSLKQKPIMKDAFIFKNNQTKFDTDEIYIGNALAKNLRLHLGDKVRLIVPKFDETILGTMPKIKTFYVAVIFDIGMYEYNASTVFMPINTAQLMFDIKNSITEIEVIVNNIKNIEKVKESILKNIANPSILITDWGAANQSLISALRVERNTMFLILIFIVMIAAFNIISGLTMLVKEKYKSIAILRAIGVSRTSIIKIFVLVGSFLGFIGILTGAILGMLFVVNIDNIKEILESLTGVTLFDPMIYFLTSLPSEPDFNEIISIVFTAMIISLLATIYPAWKAANMMPSEALRYE</sequence>
<evidence type="ECO:0000259" key="10">
    <source>
        <dbReference type="Pfam" id="PF12704"/>
    </source>
</evidence>
<name>A0A429XEX8_9RICK</name>
<dbReference type="InterPro" id="IPR051447">
    <property type="entry name" value="Lipoprotein-release_system"/>
</dbReference>
<dbReference type="GO" id="GO:0042953">
    <property type="term" value="P:lipoprotein transport"/>
    <property type="evidence" value="ECO:0007669"/>
    <property type="project" value="InterPro"/>
</dbReference>
<reference evidence="12" key="1">
    <citation type="submission" date="2018-11" db="EMBL/GenBank/DDBJ databases">
        <title>Phylogenetic, genomic, and biogeographic characterization of a novel and ubiquitous marine invertebrate-associated Rickettsiales parasite, Candidatus Marinoinvertebrata rohwerii, gen. nov., sp. nov.</title>
        <authorList>
            <person name="Klinges J.G."/>
            <person name="Rosales S.M."/>
            <person name="Mcminds R."/>
            <person name="Shaver E.C."/>
            <person name="Shantz A."/>
            <person name="Peters E.C."/>
            <person name="Burkepile D.E."/>
            <person name="Silliman B.R."/>
            <person name="Vega Thurber R.L."/>
        </authorList>
    </citation>
    <scope>NUCLEOTIDE SEQUENCE [LARGE SCALE GENOMIC DNA]</scope>
    <source>
        <strain evidence="12">a_cerv_44</strain>
    </source>
</reference>
<keyword evidence="7 8" id="KW-0472">Membrane</keyword>
<dbReference type="InterPro" id="IPR011925">
    <property type="entry name" value="LolCE_TM"/>
</dbReference>
<dbReference type="RefSeq" id="WP_126045129.1">
    <property type="nucleotide sequence ID" value="NZ_RXFM01000089.1"/>
</dbReference>
<evidence type="ECO:0000256" key="2">
    <source>
        <dbReference type="ARBA" id="ARBA00005236"/>
    </source>
</evidence>
<organism evidence="11 12">
    <name type="scientific">Candidatus Aquarickettsia rohweri</name>
    <dbReference type="NCBI Taxonomy" id="2602574"/>
    <lineage>
        <taxon>Bacteria</taxon>
        <taxon>Pseudomonadati</taxon>
        <taxon>Pseudomonadota</taxon>
        <taxon>Alphaproteobacteria</taxon>
        <taxon>Rickettsiales</taxon>
        <taxon>Candidatus Midichloriaceae</taxon>
        <taxon>Candidatus Aquarickettsia</taxon>
    </lineage>
</organism>
<protein>
    <submittedName>
        <fullName evidence="11">Lipoprotein-releasing ABC transporter permease subunit</fullName>
    </submittedName>
</protein>
<dbReference type="Pfam" id="PF02687">
    <property type="entry name" value="FtsX"/>
    <property type="match status" value="1"/>
</dbReference>
<feature type="transmembrane region" description="Helical" evidence="8">
    <location>
        <begin position="20"/>
        <end position="46"/>
    </location>
</feature>
<evidence type="ECO:0000256" key="8">
    <source>
        <dbReference type="SAM" id="Phobius"/>
    </source>
</evidence>
<dbReference type="GO" id="GO:0044874">
    <property type="term" value="P:lipoprotein localization to outer membrane"/>
    <property type="evidence" value="ECO:0007669"/>
    <property type="project" value="TreeGrafter"/>
</dbReference>
<accession>A0A429XEX8</accession>
<dbReference type="PANTHER" id="PTHR30489">
    <property type="entry name" value="LIPOPROTEIN-RELEASING SYSTEM TRANSMEMBRANE PROTEIN LOLE"/>
    <property type="match status" value="1"/>
</dbReference>
<comment type="subcellular location">
    <subcellularLocation>
        <location evidence="1">Cell membrane</location>
        <topology evidence="1">Multi-pass membrane protein</topology>
    </subcellularLocation>
</comment>
<dbReference type="Pfam" id="PF12704">
    <property type="entry name" value="MacB_PCD"/>
    <property type="match status" value="1"/>
</dbReference>
<keyword evidence="12" id="KW-1185">Reference proteome</keyword>
<feature type="transmembrane region" description="Helical" evidence="8">
    <location>
        <begin position="379"/>
        <end position="399"/>
    </location>
</feature>
<dbReference type="OrthoDB" id="9808461at2"/>
<evidence type="ECO:0000256" key="6">
    <source>
        <dbReference type="ARBA" id="ARBA00022989"/>
    </source>
</evidence>
<comment type="caution">
    <text evidence="11">The sequence shown here is derived from an EMBL/GenBank/DDBJ whole genome shotgun (WGS) entry which is preliminary data.</text>
</comment>
<evidence type="ECO:0000256" key="5">
    <source>
        <dbReference type="ARBA" id="ARBA00022692"/>
    </source>
</evidence>
<feature type="domain" description="MacB-like periplasmic core" evidence="10">
    <location>
        <begin position="26"/>
        <end position="239"/>
    </location>
</feature>
<keyword evidence="5 8" id="KW-0812">Transmembrane</keyword>
<keyword evidence="3" id="KW-0813">Transport</keyword>
<dbReference type="Proteomes" id="UP000279470">
    <property type="component" value="Unassembled WGS sequence"/>
</dbReference>
<dbReference type="InterPro" id="IPR003838">
    <property type="entry name" value="ABC3_permease_C"/>
</dbReference>
<gene>
    <name evidence="11" type="ORF">EIC27_05705</name>
</gene>
<proteinExistence type="inferred from homology"/>
<feature type="transmembrane region" description="Helical" evidence="8">
    <location>
        <begin position="272"/>
        <end position="294"/>
    </location>
</feature>
<feature type="transmembrane region" description="Helical" evidence="8">
    <location>
        <begin position="314"/>
        <end position="342"/>
    </location>
</feature>
<evidence type="ECO:0000256" key="7">
    <source>
        <dbReference type="ARBA" id="ARBA00023136"/>
    </source>
</evidence>